<dbReference type="SUPFAM" id="SSF53901">
    <property type="entry name" value="Thiolase-like"/>
    <property type="match status" value="1"/>
</dbReference>
<organism evidence="2 3">
    <name type="scientific">Solidesulfovibrio carbinoliphilus subsp. oakridgensis</name>
    <dbReference type="NCBI Taxonomy" id="694327"/>
    <lineage>
        <taxon>Bacteria</taxon>
        <taxon>Pseudomonadati</taxon>
        <taxon>Thermodesulfobacteriota</taxon>
        <taxon>Desulfovibrionia</taxon>
        <taxon>Desulfovibrionales</taxon>
        <taxon>Desulfovibrionaceae</taxon>
        <taxon>Solidesulfovibrio</taxon>
    </lineage>
</organism>
<dbReference type="HOGENOM" id="CLU_996515_0_0_7"/>
<dbReference type="eggNOG" id="COG0304">
    <property type="taxonomic scope" value="Bacteria"/>
</dbReference>
<dbReference type="EMBL" id="CM001368">
    <property type="protein sequence ID" value="EHJ48848.1"/>
    <property type="molecule type" value="Genomic_DNA"/>
</dbReference>
<dbReference type="STRING" id="694327.DFW101_2845"/>
<dbReference type="InterPro" id="IPR014030">
    <property type="entry name" value="Ketoacyl_synth_N"/>
</dbReference>
<protein>
    <submittedName>
        <fullName evidence="2">Beta-ketoacyl synthase</fullName>
    </submittedName>
</protein>
<dbReference type="GO" id="GO:0016746">
    <property type="term" value="F:acyltransferase activity"/>
    <property type="evidence" value="ECO:0007669"/>
    <property type="project" value="InterPro"/>
</dbReference>
<keyword evidence="3" id="KW-1185">Reference proteome</keyword>
<evidence type="ECO:0000313" key="3">
    <source>
        <dbReference type="Proteomes" id="UP000004662"/>
    </source>
</evidence>
<evidence type="ECO:0000313" key="2">
    <source>
        <dbReference type="EMBL" id="EHJ48848.1"/>
    </source>
</evidence>
<dbReference type="Pfam" id="PF00109">
    <property type="entry name" value="ketoacyl-synt"/>
    <property type="match status" value="1"/>
</dbReference>
<sequence length="279" mass="28524">MNRLAVSACGIAGPAEAFSGHEAWSGLPGIRAVLGGAEIVTEALRAHYPSLKLRRLDAYAQTALLAAKLAVEACGEAPANLGLVVCTGYGPIPATNAFMDSCLDFGPRGASPTAFSQTVHNLAASTVSMFLGCQGPALSVSQPGLGCSGALLTARSWIVQGLIDTVLFGAVDDCQAFSRFLFPGDGSYKTAGDPVALFAVLTARDGGDRLLDVLDVGFPEPSGARAFVGPYESAPVDVLAGMLSALDPAQGGREVVVEESWDGLAATIRVRSAIPGGRS</sequence>
<dbReference type="AlphaFoldDB" id="G7QBI5"/>
<name>G7QBI5_9BACT</name>
<evidence type="ECO:0000259" key="1">
    <source>
        <dbReference type="Pfam" id="PF00109"/>
    </source>
</evidence>
<dbReference type="OrthoDB" id="5455053at2"/>
<accession>G7QBI5</accession>
<gene>
    <name evidence="2" type="ORF">DFW101_2845</name>
</gene>
<dbReference type="Gene3D" id="3.40.47.10">
    <property type="match status" value="1"/>
</dbReference>
<dbReference type="InterPro" id="IPR016039">
    <property type="entry name" value="Thiolase-like"/>
</dbReference>
<dbReference type="RefSeq" id="WP_009182208.1">
    <property type="nucleotide sequence ID" value="NZ_CM001368.1"/>
</dbReference>
<dbReference type="Proteomes" id="UP000004662">
    <property type="component" value="Chromosome"/>
</dbReference>
<reference evidence="3" key="1">
    <citation type="journal article" date="2015" name="Genome Announc.">
        <title>High-Quality Draft Genome Sequence of Desulfovibrio carbinoliphilus FW-101-2B, an Organic Acid-Oxidizing Sulfate-Reducing Bacterium Isolated from Uranium(VI)-Contaminated Groundwater.</title>
        <authorList>
            <person name="Ramsay B.D."/>
            <person name="Hwang C."/>
            <person name="Woo H.L."/>
            <person name="Carroll S.L."/>
            <person name="Lucas S."/>
            <person name="Han J."/>
            <person name="Lapidus A.L."/>
            <person name="Cheng J.F."/>
            <person name="Goodwin L.A."/>
            <person name="Pitluck S."/>
            <person name="Peters L."/>
            <person name="Chertkov O."/>
            <person name="Held B."/>
            <person name="Detter J.C."/>
            <person name="Han C.S."/>
            <person name="Tapia R."/>
            <person name="Land M.L."/>
            <person name="Hauser L.J."/>
            <person name="Kyrpides N.C."/>
            <person name="Ivanova N.N."/>
            <person name="Mikhailova N."/>
            <person name="Pagani I."/>
            <person name="Woyke T."/>
            <person name="Arkin A.P."/>
            <person name="Dehal P."/>
            <person name="Chivian D."/>
            <person name="Criddle C.S."/>
            <person name="Wu W."/>
            <person name="Chakraborty R."/>
            <person name="Hazen T.C."/>
            <person name="Fields M.W."/>
        </authorList>
    </citation>
    <scope>NUCLEOTIDE SEQUENCE [LARGE SCALE GENOMIC DNA]</scope>
    <source>
        <strain evidence="3">FW-101-2B</strain>
    </source>
</reference>
<feature type="domain" description="Beta-ketoacyl synthase-like N-terminal" evidence="1">
    <location>
        <begin position="53"/>
        <end position="174"/>
    </location>
</feature>
<proteinExistence type="predicted"/>